<dbReference type="EMBL" id="CP006850">
    <property type="protein sequence ID" value="AHH17034.1"/>
    <property type="molecule type" value="Genomic_DNA"/>
</dbReference>
<dbReference type="Pfam" id="PF00533">
    <property type="entry name" value="BRCT"/>
    <property type="match status" value="1"/>
</dbReference>
<dbReference type="InterPro" id="IPR036397">
    <property type="entry name" value="RNaseH_sf"/>
</dbReference>
<dbReference type="PANTHER" id="PTHR30231">
    <property type="entry name" value="DNA POLYMERASE III SUBUNIT EPSILON"/>
    <property type="match status" value="1"/>
</dbReference>
<dbReference type="STRING" id="1415166.NONO_c22360"/>
<dbReference type="Proteomes" id="UP000019150">
    <property type="component" value="Chromosome"/>
</dbReference>
<dbReference type="SMART" id="SM00292">
    <property type="entry name" value="BRCT"/>
    <property type="match status" value="1"/>
</dbReference>
<evidence type="ECO:0000259" key="5">
    <source>
        <dbReference type="SMART" id="SM00479"/>
    </source>
</evidence>
<dbReference type="InterPro" id="IPR036420">
    <property type="entry name" value="BRCT_dom_sf"/>
</dbReference>
<dbReference type="HOGENOM" id="CLU_029910_2_1_11"/>
<dbReference type="GO" id="GO:0005829">
    <property type="term" value="C:cytosol"/>
    <property type="evidence" value="ECO:0007669"/>
    <property type="project" value="TreeGrafter"/>
</dbReference>
<name>W5TCY1_9NOCA</name>
<evidence type="ECO:0000313" key="7">
    <source>
        <dbReference type="Proteomes" id="UP000019150"/>
    </source>
</evidence>
<keyword evidence="7" id="KW-1185">Reference proteome</keyword>
<dbReference type="FunFam" id="3.30.420.10:FF:000045">
    <property type="entry name" value="3'-5' exonuclease DinG"/>
    <property type="match status" value="1"/>
</dbReference>
<keyword evidence="1" id="KW-0540">Nuclease</keyword>
<dbReference type="InterPro" id="IPR012337">
    <property type="entry name" value="RNaseH-like_sf"/>
</dbReference>
<dbReference type="Gene3D" id="3.30.420.10">
    <property type="entry name" value="Ribonuclease H-like superfamily/Ribonuclease H"/>
    <property type="match status" value="1"/>
</dbReference>
<keyword evidence="3" id="KW-0269">Exonuclease</keyword>
<dbReference type="CDD" id="cd00027">
    <property type="entry name" value="BRCT"/>
    <property type="match status" value="1"/>
</dbReference>
<dbReference type="PATRIC" id="fig|1415166.3.peg.2277"/>
<feature type="domain" description="BRCT" evidence="4">
    <location>
        <begin position="353"/>
        <end position="431"/>
    </location>
</feature>
<proteinExistence type="predicted"/>
<dbReference type="OrthoDB" id="2004788at2"/>
<dbReference type="PANTHER" id="PTHR30231:SF4">
    <property type="entry name" value="PROTEIN NEN2"/>
    <property type="match status" value="1"/>
</dbReference>
<keyword evidence="2" id="KW-0378">Hydrolase</keyword>
<dbReference type="CDD" id="cd06127">
    <property type="entry name" value="DEDDh"/>
    <property type="match status" value="1"/>
</dbReference>
<evidence type="ECO:0000313" key="6">
    <source>
        <dbReference type="EMBL" id="AHH17034.1"/>
    </source>
</evidence>
<dbReference type="InterPro" id="IPR001357">
    <property type="entry name" value="BRCT_dom"/>
</dbReference>
<evidence type="ECO:0000256" key="1">
    <source>
        <dbReference type="ARBA" id="ARBA00022722"/>
    </source>
</evidence>
<dbReference type="SUPFAM" id="SSF53098">
    <property type="entry name" value="Ribonuclease H-like"/>
    <property type="match status" value="1"/>
</dbReference>
<organism evidence="6 7">
    <name type="scientific">Nocardia nova SH22a</name>
    <dbReference type="NCBI Taxonomy" id="1415166"/>
    <lineage>
        <taxon>Bacteria</taxon>
        <taxon>Bacillati</taxon>
        <taxon>Actinomycetota</taxon>
        <taxon>Actinomycetes</taxon>
        <taxon>Mycobacteriales</taxon>
        <taxon>Nocardiaceae</taxon>
        <taxon>Nocardia</taxon>
    </lineage>
</organism>
<accession>W5TCY1</accession>
<dbReference type="InterPro" id="IPR029024">
    <property type="entry name" value="TerB-like"/>
</dbReference>
<protein>
    <submittedName>
        <fullName evidence="6">DNA polymerase III</fullName>
    </submittedName>
</protein>
<dbReference type="AlphaFoldDB" id="W5TCY1"/>
<dbReference type="SMART" id="SM00479">
    <property type="entry name" value="EXOIII"/>
    <property type="match status" value="1"/>
</dbReference>
<sequence>MTNRFAAQPGWNADPTHRTPVRWLDRFRRTSGVPQDIEPEAVTAPRLASLVGTAARFAVIDVETTGLHRSDRVVEITVLTLDHTGTVTNTFDTVVNPMRDVGPSWIHGLSAADVADAPIFDEIAHTVAGLLDGAVVVAHNRPFDTRMVGFELGRSGIDVEWGAGLDTLAVTRCKLGVACFELGIRHEDQHRALGDARATAHLLQAVADRFPRPATPTSVTRYRTAHTVRVRARDRETIAEPVPFLADISQGLHTTADVAPYEILLDQALADLQLTTEERAELQRLASDLGLDPAAVRAAHTHFLHSAIDAALEDAVVTDAEIDRLLRVAALLDLPAETVTSRTRRYRTESVTVELSEGTAVCFTGDDGRPREELVALAQEYGLVPAPSMTKAVDVLVAADPATMSGKAKSAHKFGKPVVSTKDFVAALHSGRAADGTRLRVNGTACVCDRCGTTWTASRRSKLCRPCLGTSRAAGPLTPR</sequence>
<evidence type="ECO:0000256" key="2">
    <source>
        <dbReference type="ARBA" id="ARBA00022801"/>
    </source>
</evidence>
<dbReference type="InterPro" id="IPR013520">
    <property type="entry name" value="Ribonucl_H"/>
</dbReference>
<dbReference type="SUPFAM" id="SSF158682">
    <property type="entry name" value="TerB-like"/>
    <property type="match status" value="1"/>
</dbReference>
<dbReference type="Pfam" id="PF00929">
    <property type="entry name" value="RNase_T"/>
    <property type="match status" value="1"/>
</dbReference>
<dbReference type="eggNOG" id="COG0847">
    <property type="taxonomic scope" value="Bacteria"/>
</dbReference>
<dbReference type="KEGG" id="nno:NONO_c22360"/>
<reference evidence="6 7" key="1">
    <citation type="journal article" date="2014" name="Appl. Environ. Microbiol.">
        <title>Insights into the Microbial Degradation of Rubber and Gutta-Percha by Analysis of the Complete Genome of Nocardia nova SH22a.</title>
        <authorList>
            <person name="Luo Q."/>
            <person name="Hiessl S."/>
            <person name="Poehlein A."/>
            <person name="Daniel R."/>
            <person name="Steinbuchel A."/>
        </authorList>
    </citation>
    <scope>NUCLEOTIDE SEQUENCE [LARGE SCALE GENOMIC DNA]</scope>
    <source>
        <strain evidence="6">SH22a</strain>
    </source>
</reference>
<dbReference type="GO" id="GO:0008408">
    <property type="term" value="F:3'-5' exonuclease activity"/>
    <property type="evidence" value="ECO:0007669"/>
    <property type="project" value="TreeGrafter"/>
</dbReference>
<dbReference type="SUPFAM" id="SSF52113">
    <property type="entry name" value="BRCT domain"/>
    <property type="match status" value="1"/>
</dbReference>
<feature type="domain" description="Exonuclease" evidence="5">
    <location>
        <begin position="56"/>
        <end position="212"/>
    </location>
</feature>
<gene>
    <name evidence="6" type="ORF">NONO_c22360</name>
</gene>
<evidence type="ECO:0000256" key="3">
    <source>
        <dbReference type="ARBA" id="ARBA00022839"/>
    </source>
</evidence>
<dbReference type="Gene3D" id="3.40.50.10190">
    <property type="entry name" value="BRCT domain"/>
    <property type="match status" value="1"/>
</dbReference>
<dbReference type="GO" id="GO:0003676">
    <property type="term" value="F:nucleic acid binding"/>
    <property type="evidence" value="ECO:0007669"/>
    <property type="project" value="InterPro"/>
</dbReference>
<dbReference type="RefSeq" id="WP_025348514.1">
    <property type="nucleotide sequence ID" value="NZ_CP006850.1"/>
</dbReference>
<evidence type="ECO:0000259" key="4">
    <source>
        <dbReference type="SMART" id="SM00292"/>
    </source>
</evidence>